<name>A0A917A1X0_9RHOB</name>
<dbReference type="SMART" id="SM00347">
    <property type="entry name" value="HTH_MARR"/>
    <property type="match status" value="1"/>
</dbReference>
<gene>
    <name evidence="5" type="ORF">GCM10011360_06640</name>
</gene>
<evidence type="ECO:0000256" key="1">
    <source>
        <dbReference type="ARBA" id="ARBA00023015"/>
    </source>
</evidence>
<dbReference type="GO" id="GO:0003677">
    <property type="term" value="F:DNA binding"/>
    <property type="evidence" value="ECO:0007669"/>
    <property type="project" value="UniProtKB-KW"/>
</dbReference>
<organism evidence="5 6">
    <name type="scientific">Primorskyibacter flagellatus</name>
    <dbReference type="NCBI Taxonomy" id="1387277"/>
    <lineage>
        <taxon>Bacteria</taxon>
        <taxon>Pseudomonadati</taxon>
        <taxon>Pseudomonadota</taxon>
        <taxon>Alphaproteobacteria</taxon>
        <taxon>Rhodobacterales</taxon>
        <taxon>Roseobacteraceae</taxon>
        <taxon>Primorskyibacter</taxon>
    </lineage>
</organism>
<evidence type="ECO:0000313" key="6">
    <source>
        <dbReference type="Proteomes" id="UP000612855"/>
    </source>
</evidence>
<proteinExistence type="predicted"/>
<comment type="caution">
    <text evidence="5">The sequence shown here is derived from an EMBL/GenBank/DDBJ whole genome shotgun (WGS) entry which is preliminary data.</text>
</comment>
<keyword evidence="1" id="KW-0805">Transcription regulation</keyword>
<dbReference type="InterPro" id="IPR039422">
    <property type="entry name" value="MarR/SlyA-like"/>
</dbReference>
<dbReference type="RefSeq" id="WP_188476242.1">
    <property type="nucleotide sequence ID" value="NZ_BMFJ01000001.1"/>
</dbReference>
<dbReference type="Pfam" id="PF12802">
    <property type="entry name" value="MarR_2"/>
    <property type="match status" value="1"/>
</dbReference>
<evidence type="ECO:0000259" key="4">
    <source>
        <dbReference type="PROSITE" id="PS50995"/>
    </source>
</evidence>
<dbReference type="InterPro" id="IPR000835">
    <property type="entry name" value="HTH_MarR-typ"/>
</dbReference>
<accession>A0A917A1X0</accession>
<dbReference type="InterPro" id="IPR023187">
    <property type="entry name" value="Tscrpt_reg_MarR-type_CS"/>
</dbReference>
<evidence type="ECO:0000313" key="5">
    <source>
        <dbReference type="EMBL" id="GGE20643.1"/>
    </source>
</evidence>
<dbReference type="InterPro" id="IPR036390">
    <property type="entry name" value="WH_DNA-bd_sf"/>
</dbReference>
<keyword evidence="3" id="KW-0804">Transcription</keyword>
<dbReference type="PRINTS" id="PR00598">
    <property type="entry name" value="HTHMARR"/>
</dbReference>
<sequence>MAETPSETGVLAGRTIFEVLRLAGRLTLAGNDLVGGLGLTAARWQVLATAEEEVRTVAALARSVGLARQSVQRVVNDLAAEGLVALADNPADRRARLVVVTAEGSGRLAQADRLRVPWTEALAEGFTAEELAVTEQVLSRLRARLDRGTD</sequence>
<dbReference type="PROSITE" id="PS01117">
    <property type="entry name" value="HTH_MARR_1"/>
    <property type="match status" value="1"/>
</dbReference>
<protein>
    <submittedName>
        <fullName evidence="5">MarR family transcriptional regulator</fullName>
    </submittedName>
</protein>
<dbReference type="PANTHER" id="PTHR33164">
    <property type="entry name" value="TRANSCRIPTIONAL REGULATOR, MARR FAMILY"/>
    <property type="match status" value="1"/>
</dbReference>
<dbReference type="Gene3D" id="1.10.10.10">
    <property type="entry name" value="Winged helix-like DNA-binding domain superfamily/Winged helix DNA-binding domain"/>
    <property type="match status" value="1"/>
</dbReference>
<evidence type="ECO:0000256" key="3">
    <source>
        <dbReference type="ARBA" id="ARBA00023163"/>
    </source>
</evidence>
<feature type="domain" description="HTH marR-type" evidence="4">
    <location>
        <begin position="12"/>
        <end position="143"/>
    </location>
</feature>
<reference evidence="6" key="1">
    <citation type="journal article" date="2019" name="Int. J. Syst. Evol. Microbiol.">
        <title>The Global Catalogue of Microorganisms (GCM) 10K type strain sequencing project: providing services to taxonomists for standard genome sequencing and annotation.</title>
        <authorList>
            <consortium name="The Broad Institute Genomics Platform"/>
            <consortium name="The Broad Institute Genome Sequencing Center for Infectious Disease"/>
            <person name="Wu L."/>
            <person name="Ma J."/>
        </authorList>
    </citation>
    <scope>NUCLEOTIDE SEQUENCE [LARGE SCALE GENOMIC DNA]</scope>
    <source>
        <strain evidence="6">CGMCC 1.12664</strain>
    </source>
</reference>
<dbReference type="InterPro" id="IPR036388">
    <property type="entry name" value="WH-like_DNA-bd_sf"/>
</dbReference>
<dbReference type="GO" id="GO:0003700">
    <property type="term" value="F:DNA-binding transcription factor activity"/>
    <property type="evidence" value="ECO:0007669"/>
    <property type="project" value="InterPro"/>
</dbReference>
<dbReference type="PANTHER" id="PTHR33164:SF43">
    <property type="entry name" value="HTH-TYPE TRANSCRIPTIONAL REPRESSOR YETL"/>
    <property type="match status" value="1"/>
</dbReference>
<dbReference type="GO" id="GO:0006950">
    <property type="term" value="P:response to stress"/>
    <property type="evidence" value="ECO:0007669"/>
    <property type="project" value="TreeGrafter"/>
</dbReference>
<dbReference type="EMBL" id="BMFJ01000001">
    <property type="protein sequence ID" value="GGE20643.1"/>
    <property type="molecule type" value="Genomic_DNA"/>
</dbReference>
<dbReference type="SUPFAM" id="SSF46785">
    <property type="entry name" value="Winged helix' DNA-binding domain"/>
    <property type="match status" value="1"/>
</dbReference>
<dbReference type="Proteomes" id="UP000612855">
    <property type="component" value="Unassembled WGS sequence"/>
</dbReference>
<keyword evidence="6" id="KW-1185">Reference proteome</keyword>
<keyword evidence="2" id="KW-0238">DNA-binding</keyword>
<evidence type="ECO:0000256" key="2">
    <source>
        <dbReference type="ARBA" id="ARBA00023125"/>
    </source>
</evidence>
<dbReference type="PROSITE" id="PS50995">
    <property type="entry name" value="HTH_MARR_2"/>
    <property type="match status" value="1"/>
</dbReference>
<dbReference type="AlphaFoldDB" id="A0A917A1X0"/>